<evidence type="ECO:0000256" key="15">
    <source>
        <dbReference type="ARBA" id="ARBA00023136"/>
    </source>
</evidence>
<evidence type="ECO:0000256" key="18">
    <source>
        <dbReference type="SAM" id="Phobius"/>
    </source>
</evidence>
<evidence type="ECO:0000256" key="11">
    <source>
        <dbReference type="ARBA" id="ARBA00022741"/>
    </source>
</evidence>
<dbReference type="Pfam" id="PF00069">
    <property type="entry name" value="Pkinase"/>
    <property type="match status" value="1"/>
</dbReference>
<dbReference type="InterPro" id="IPR008271">
    <property type="entry name" value="Ser/Thr_kinase_AS"/>
</dbReference>
<evidence type="ECO:0000256" key="7">
    <source>
        <dbReference type="ARBA" id="ARBA00022679"/>
    </source>
</evidence>
<keyword evidence="9 19" id="KW-0732">Signal</keyword>
<keyword evidence="8 18" id="KW-0812">Transmembrane</keyword>
<comment type="similarity">
    <text evidence="3">In the C-terminal section; belongs to the protein kinase superfamily. Ser/Thr protein kinase family.</text>
</comment>
<evidence type="ECO:0000313" key="22">
    <source>
        <dbReference type="Proteomes" id="UP001497457"/>
    </source>
</evidence>
<dbReference type="Gene3D" id="3.30.200.20">
    <property type="entry name" value="Phosphorylase Kinase, domain 1"/>
    <property type="match status" value="1"/>
</dbReference>
<dbReference type="GO" id="GO:0005886">
    <property type="term" value="C:plasma membrane"/>
    <property type="evidence" value="ECO:0007669"/>
    <property type="project" value="UniProtKB-SubCell"/>
</dbReference>
<evidence type="ECO:0000259" key="20">
    <source>
        <dbReference type="PROSITE" id="PS50011"/>
    </source>
</evidence>
<dbReference type="FunFam" id="1.10.510.10:FF:000444">
    <property type="entry name" value="probable L-type lectin-domain containing receptor kinase S.5"/>
    <property type="match status" value="1"/>
</dbReference>
<comment type="similarity">
    <text evidence="2">In the N-terminal section; belongs to the leguminous lectin family.</text>
</comment>
<evidence type="ECO:0000256" key="13">
    <source>
        <dbReference type="ARBA" id="ARBA00022840"/>
    </source>
</evidence>
<dbReference type="CDD" id="cd06899">
    <property type="entry name" value="lectin_legume_LecRK_Arcelin_ConA"/>
    <property type="match status" value="1"/>
</dbReference>
<dbReference type="SUPFAM" id="SSF49899">
    <property type="entry name" value="Concanavalin A-like lectins/glucanases"/>
    <property type="match status" value="1"/>
</dbReference>
<comment type="subcellular location">
    <subcellularLocation>
        <location evidence="1">Cell membrane</location>
        <topology evidence="1">Single-pass type I membrane protein</topology>
    </subcellularLocation>
</comment>
<dbReference type="SUPFAM" id="SSF56112">
    <property type="entry name" value="Protein kinase-like (PK-like)"/>
    <property type="match status" value="1"/>
</dbReference>
<keyword evidence="15 18" id="KW-0472">Membrane</keyword>
<feature type="transmembrane region" description="Helical" evidence="18">
    <location>
        <begin position="280"/>
        <end position="303"/>
    </location>
</feature>
<evidence type="ECO:0000256" key="10">
    <source>
        <dbReference type="ARBA" id="ARBA00022734"/>
    </source>
</evidence>
<dbReference type="Proteomes" id="UP001497457">
    <property type="component" value="Chromosome 18b"/>
</dbReference>
<keyword evidence="7" id="KW-0808">Transferase</keyword>
<feature type="chain" id="PRO_5044811708" description="non-specific serine/threonine protein kinase" evidence="19">
    <location>
        <begin position="29"/>
        <end position="702"/>
    </location>
</feature>
<dbReference type="GO" id="GO:0004674">
    <property type="term" value="F:protein serine/threonine kinase activity"/>
    <property type="evidence" value="ECO:0007669"/>
    <property type="project" value="UniProtKB-KW"/>
</dbReference>
<evidence type="ECO:0000256" key="16">
    <source>
        <dbReference type="ARBA" id="ARBA00023180"/>
    </source>
</evidence>
<sequence length="702" mass="75628">MASPSSRIRYFSMLASAALVILGSSCSCNCLQFSYPAFDTASKADLGFSPGSGIANGALQITPSTGDMSHRSGRVLYARETLKLWINSERTALTQFATEFVLNILPQNGTGGVGEGMAFVLTNNPRLPAGNSSGPWLGVTSNETDGAPANRVVAVEFDTRKSSVDDLDGNHVGLDVNSVRSVSSYPLSNVSVVLSSGSDVRVAIEYDGAVLSVTAVQEGHVYSDAWPIDLSRYLTEEDISVGFAASTGEFTQLNQVKSWNFSTIGDNNTNKRGGRHGKKLGLLLALLTLSAIAGSSFLGLYIWRRMTRQGRLAYHNLEKMINAHGPVRFKLRELRSATANFSPDRKLGRGGFGTVYLGYLRNMGMEVAVKRVSTSAAAGSSNRGEKEFVAEVNTISKLSHRNLVKLIGWCHEKGELLLVYEYFPMGSLDKLLYPSSEAATSGSPVAATVLSWERRFKIICGVASALEYLHHGSSQRVLHRDVKASNVMLAADAGYGARLGDFGLARVVQRDGATHHSTQAVAGTRGYMAYESFFTGRASLDTDVYAFGVFVMEVLSGRSPSCPVLHRDDDDDPSCRRQAGANYKPVYIVDWVWRLYGEGRALRAADEAMGGELDPAQADRAVRLALACCHPNPRERPSMRAAVQVLVGGAEAPEPPLQKPAFVWPPGGNAQEMELLPRVGVLFTGGQTSSFCSMTSTSITGR</sequence>
<evidence type="ECO:0000256" key="12">
    <source>
        <dbReference type="ARBA" id="ARBA00022777"/>
    </source>
</evidence>
<evidence type="ECO:0000256" key="4">
    <source>
        <dbReference type="ARBA" id="ARBA00012513"/>
    </source>
</evidence>
<dbReference type="Gene3D" id="1.10.510.10">
    <property type="entry name" value="Transferase(Phosphotransferase) domain 1"/>
    <property type="match status" value="1"/>
</dbReference>
<dbReference type="InterPro" id="IPR001220">
    <property type="entry name" value="Legume_lectin_dom"/>
</dbReference>
<dbReference type="PROSITE" id="PS00108">
    <property type="entry name" value="PROTEIN_KINASE_ST"/>
    <property type="match status" value="1"/>
</dbReference>
<dbReference type="FunFam" id="3.30.200.20:FF:000178">
    <property type="entry name" value="serine/threonine-protein kinase PBS1-like"/>
    <property type="match status" value="1"/>
</dbReference>
<evidence type="ECO:0000256" key="17">
    <source>
        <dbReference type="PROSITE-ProRule" id="PRU10141"/>
    </source>
</evidence>
<feature type="domain" description="Protein kinase" evidence="20">
    <location>
        <begin position="341"/>
        <end position="657"/>
    </location>
</feature>
<keyword evidence="6" id="KW-0723">Serine/threonine-protein kinase</keyword>
<dbReference type="GO" id="GO:0030246">
    <property type="term" value="F:carbohydrate binding"/>
    <property type="evidence" value="ECO:0007669"/>
    <property type="project" value="UniProtKB-KW"/>
</dbReference>
<proteinExistence type="inferred from homology"/>
<evidence type="ECO:0000256" key="2">
    <source>
        <dbReference type="ARBA" id="ARBA00008536"/>
    </source>
</evidence>
<gene>
    <name evidence="21" type="ORF">URODEC1_LOCUS41896</name>
</gene>
<dbReference type="EMBL" id="OZ075128">
    <property type="protein sequence ID" value="CAL4956206.1"/>
    <property type="molecule type" value="Genomic_DNA"/>
</dbReference>
<dbReference type="InterPro" id="IPR011009">
    <property type="entry name" value="Kinase-like_dom_sf"/>
</dbReference>
<evidence type="ECO:0000256" key="1">
    <source>
        <dbReference type="ARBA" id="ARBA00004251"/>
    </source>
</evidence>
<dbReference type="InterPro" id="IPR013320">
    <property type="entry name" value="ConA-like_dom_sf"/>
</dbReference>
<dbReference type="InterPro" id="IPR050528">
    <property type="entry name" value="L-type_Lectin-RKs"/>
</dbReference>
<dbReference type="AlphaFoldDB" id="A0ABC8Z666"/>
<dbReference type="EC" id="2.7.11.1" evidence="4"/>
<feature type="signal peptide" evidence="19">
    <location>
        <begin position="1"/>
        <end position="28"/>
    </location>
</feature>
<keyword evidence="14 18" id="KW-1133">Transmembrane helix</keyword>
<dbReference type="InterPro" id="IPR000719">
    <property type="entry name" value="Prot_kinase_dom"/>
</dbReference>
<keyword evidence="5" id="KW-1003">Cell membrane</keyword>
<keyword evidence="16" id="KW-0325">Glycoprotein</keyword>
<dbReference type="PROSITE" id="PS00107">
    <property type="entry name" value="PROTEIN_KINASE_ATP"/>
    <property type="match status" value="1"/>
</dbReference>
<keyword evidence="11 17" id="KW-0547">Nucleotide-binding</keyword>
<dbReference type="InterPro" id="IPR019825">
    <property type="entry name" value="Lectin_legB_Mn/Ca_BS"/>
</dbReference>
<dbReference type="GO" id="GO:0005524">
    <property type="term" value="F:ATP binding"/>
    <property type="evidence" value="ECO:0007669"/>
    <property type="project" value="UniProtKB-UniRule"/>
</dbReference>
<dbReference type="Gene3D" id="2.60.120.200">
    <property type="match status" value="1"/>
</dbReference>
<dbReference type="Pfam" id="PF00139">
    <property type="entry name" value="Lectin_legB"/>
    <property type="match status" value="1"/>
</dbReference>
<dbReference type="PROSITE" id="PS51257">
    <property type="entry name" value="PROKAR_LIPOPROTEIN"/>
    <property type="match status" value="1"/>
</dbReference>
<evidence type="ECO:0000256" key="8">
    <source>
        <dbReference type="ARBA" id="ARBA00022692"/>
    </source>
</evidence>
<name>A0ABC8Z666_9POAL</name>
<keyword evidence="10" id="KW-0430">Lectin</keyword>
<protein>
    <recommendedName>
        <fullName evidence="4">non-specific serine/threonine protein kinase</fullName>
        <ecNumber evidence="4">2.7.11.1</ecNumber>
    </recommendedName>
</protein>
<evidence type="ECO:0000256" key="5">
    <source>
        <dbReference type="ARBA" id="ARBA00022475"/>
    </source>
</evidence>
<dbReference type="PROSITE" id="PS00307">
    <property type="entry name" value="LECTIN_LEGUME_BETA"/>
    <property type="match status" value="1"/>
</dbReference>
<dbReference type="FunFam" id="2.60.120.200:FF:000198">
    <property type="entry name" value="Probable L-type lectin-domain containing receptor kinase S.5"/>
    <property type="match status" value="1"/>
</dbReference>
<feature type="binding site" evidence="17">
    <location>
        <position position="370"/>
    </location>
    <ligand>
        <name>ATP</name>
        <dbReference type="ChEBI" id="CHEBI:30616"/>
    </ligand>
</feature>
<keyword evidence="13 17" id="KW-0067">ATP-binding</keyword>
<evidence type="ECO:0000256" key="6">
    <source>
        <dbReference type="ARBA" id="ARBA00022527"/>
    </source>
</evidence>
<organism evidence="21 22">
    <name type="scientific">Urochloa decumbens</name>
    <dbReference type="NCBI Taxonomy" id="240449"/>
    <lineage>
        <taxon>Eukaryota</taxon>
        <taxon>Viridiplantae</taxon>
        <taxon>Streptophyta</taxon>
        <taxon>Embryophyta</taxon>
        <taxon>Tracheophyta</taxon>
        <taxon>Spermatophyta</taxon>
        <taxon>Magnoliopsida</taxon>
        <taxon>Liliopsida</taxon>
        <taxon>Poales</taxon>
        <taxon>Poaceae</taxon>
        <taxon>PACMAD clade</taxon>
        <taxon>Panicoideae</taxon>
        <taxon>Panicodae</taxon>
        <taxon>Paniceae</taxon>
        <taxon>Melinidinae</taxon>
        <taxon>Urochloa</taxon>
    </lineage>
</organism>
<evidence type="ECO:0000256" key="19">
    <source>
        <dbReference type="SAM" id="SignalP"/>
    </source>
</evidence>
<keyword evidence="12" id="KW-0418">Kinase</keyword>
<dbReference type="InterPro" id="IPR017441">
    <property type="entry name" value="Protein_kinase_ATP_BS"/>
</dbReference>
<reference evidence="21" key="1">
    <citation type="submission" date="2024-10" db="EMBL/GenBank/DDBJ databases">
        <authorList>
            <person name="Ryan C."/>
        </authorList>
    </citation>
    <scope>NUCLEOTIDE SEQUENCE [LARGE SCALE GENOMIC DNA]</scope>
</reference>
<evidence type="ECO:0000256" key="3">
    <source>
        <dbReference type="ARBA" id="ARBA00010217"/>
    </source>
</evidence>
<evidence type="ECO:0000313" key="21">
    <source>
        <dbReference type="EMBL" id="CAL4956206.1"/>
    </source>
</evidence>
<dbReference type="PANTHER" id="PTHR27007">
    <property type="match status" value="1"/>
</dbReference>
<dbReference type="SMART" id="SM00220">
    <property type="entry name" value="S_TKc"/>
    <property type="match status" value="1"/>
</dbReference>
<evidence type="ECO:0000256" key="14">
    <source>
        <dbReference type="ARBA" id="ARBA00022989"/>
    </source>
</evidence>
<dbReference type="PROSITE" id="PS50011">
    <property type="entry name" value="PROTEIN_KINASE_DOM"/>
    <property type="match status" value="1"/>
</dbReference>
<accession>A0ABC8Z666</accession>
<evidence type="ECO:0000256" key="9">
    <source>
        <dbReference type="ARBA" id="ARBA00022729"/>
    </source>
</evidence>
<keyword evidence="22" id="KW-1185">Reference proteome</keyword>